<accession>A0A285TS29</accession>
<evidence type="ECO:0000313" key="23">
    <source>
        <dbReference type="Proteomes" id="UP000219331"/>
    </source>
</evidence>
<dbReference type="PROSITE" id="PS51385">
    <property type="entry name" value="YJEF_N"/>
    <property type="match status" value="1"/>
</dbReference>
<proteinExistence type="inferred from homology"/>
<evidence type="ECO:0000256" key="12">
    <source>
        <dbReference type="ARBA" id="ARBA00023239"/>
    </source>
</evidence>
<keyword evidence="13" id="KW-0511">Multifunctional enzyme</keyword>
<dbReference type="InterPro" id="IPR029056">
    <property type="entry name" value="Ribokinase-like"/>
</dbReference>
<dbReference type="Gene3D" id="3.40.1190.20">
    <property type="match status" value="1"/>
</dbReference>
<feature type="binding site" evidence="18">
    <location>
        <position position="161"/>
    </location>
    <ligand>
        <name>K(+)</name>
        <dbReference type="ChEBI" id="CHEBI:29103"/>
    </ligand>
</feature>
<dbReference type="EC" id="4.2.1.136" evidence="19"/>
<comment type="caution">
    <text evidence="18">Lacks conserved residue(s) required for the propagation of feature annotation.</text>
</comment>
<dbReference type="Pfam" id="PF03853">
    <property type="entry name" value="YjeF_N"/>
    <property type="match status" value="1"/>
</dbReference>
<dbReference type="InterPro" id="IPR036652">
    <property type="entry name" value="YjeF_N_dom_sf"/>
</dbReference>
<dbReference type="InterPro" id="IPR030677">
    <property type="entry name" value="Nnr"/>
</dbReference>
<evidence type="ECO:0000256" key="3">
    <source>
        <dbReference type="ARBA" id="ARBA00006001"/>
    </source>
</evidence>
<evidence type="ECO:0000256" key="11">
    <source>
        <dbReference type="ARBA" id="ARBA00023235"/>
    </source>
</evidence>
<dbReference type="GO" id="GO:0052856">
    <property type="term" value="F:NAD(P)HX epimerase activity"/>
    <property type="evidence" value="ECO:0007669"/>
    <property type="project" value="UniProtKB-UniRule"/>
</dbReference>
<comment type="catalytic activity">
    <reaction evidence="16 17 19">
        <text>(6S)-NADPHX + ADP = AMP + phosphate + NADPH + H(+)</text>
        <dbReference type="Rhea" id="RHEA:32235"/>
        <dbReference type="ChEBI" id="CHEBI:15378"/>
        <dbReference type="ChEBI" id="CHEBI:43474"/>
        <dbReference type="ChEBI" id="CHEBI:57783"/>
        <dbReference type="ChEBI" id="CHEBI:64076"/>
        <dbReference type="ChEBI" id="CHEBI:456215"/>
        <dbReference type="ChEBI" id="CHEBI:456216"/>
        <dbReference type="EC" id="4.2.1.136"/>
    </reaction>
</comment>
<evidence type="ECO:0000256" key="1">
    <source>
        <dbReference type="ARBA" id="ARBA00000013"/>
    </source>
</evidence>
<comment type="similarity">
    <text evidence="17">Belongs to the NnrD/CARKD family.</text>
</comment>
<comment type="cofactor">
    <cofactor evidence="17">
        <name>Mg(2+)</name>
        <dbReference type="ChEBI" id="CHEBI:18420"/>
    </cofactor>
</comment>
<evidence type="ECO:0000259" key="21">
    <source>
        <dbReference type="PROSITE" id="PS51385"/>
    </source>
</evidence>
<dbReference type="PROSITE" id="PS51383">
    <property type="entry name" value="YJEF_C_3"/>
    <property type="match status" value="1"/>
</dbReference>
<dbReference type="AlphaFoldDB" id="A0A285TS29"/>
<evidence type="ECO:0000256" key="6">
    <source>
        <dbReference type="ARBA" id="ARBA00022741"/>
    </source>
</evidence>
<feature type="domain" description="YjeF N-terminal" evidence="21">
    <location>
        <begin position="10"/>
        <end position="215"/>
    </location>
</feature>
<dbReference type="Gene3D" id="3.40.50.10260">
    <property type="entry name" value="YjeF N-terminal domain"/>
    <property type="match status" value="1"/>
</dbReference>
<feature type="binding site" evidence="17">
    <location>
        <position position="450"/>
    </location>
    <ligand>
        <name>(6S)-NADPHX</name>
        <dbReference type="ChEBI" id="CHEBI:64076"/>
    </ligand>
</feature>
<evidence type="ECO:0000256" key="9">
    <source>
        <dbReference type="ARBA" id="ARBA00022958"/>
    </source>
</evidence>
<evidence type="ECO:0000256" key="13">
    <source>
        <dbReference type="ARBA" id="ARBA00023268"/>
    </source>
</evidence>
<feature type="binding site" evidence="18">
    <location>
        <begin position="57"/>
        <end position="61"/>
    </location>
    <ligand>
        <name>(6S)-NADPHX</name>
        <dbReference type="ChEBI" id="CHEBI:64076"/>
    </ligand>
</feature>
<comment type="cofactor">
    <cofactor evidence="18 19">
        <name>K(+)</name>
        <dbReference type="ChEBI" id="CHEBI:29103"/>
    </cofactor>
    <text evidence="18 19">Binds 1 potassium ion per subunit.</text>
</comment>
<dbReference type="GO" id="GO:0052855">
    <property type="term" value="F:ADP-dependent NAD(P)H-hydrate dehydratase activity"/>
    <property type="evidence" value="ECO:0007669"/>
    <property type="project" value="UniProtKB-UniRule"/>
</dbReference>
<name>A0A285TS29_9HYPH</name>
<comment type="function">
    <text evidence="18">Catalyzes the epimerization of the S- and R-forms of NAD(P)HX, a damaged form of NAD(P)H that is a result of enzymatic or heat-dependent hydration. This is a prerequisite for the S-specific NAD(P)H-hydrate dehydratase to allow the repair of both epimers of NAD(P)HX.</text>
</comment>
<dbReference type="InterPro" id="IPR017953">
    <property type="entry name" value="Carbohydrate_kinase_pred_CS"/>
</dbReference>
<dbReference type="STRING" id="538381.GCA_001696535_00563"/>
<dbReference type="PANTHER" id="PTHR12592">
    <property type="entry name" value="ATP-DEPENDENT (S)-NAD(P)H-HYDRATE DEHYDRATASE FAMILY MEMBER"/>
    <property type="match status" value="1"/>
</dbReference>
<feature type="binding site" evidence="17">
    <location>
        <position position="264"/>
    </location>
    <ligand>
        <name>(6S)-NADPHX</name>
        <dbReference type="ChEBI" id="CHEBI:64076"/>
    </ligand>
</feature>
<keyword evidence="8 17" id="KW-0521">NADP</keyword>
<dbReference type="EMBL" id="OBML01000013">
    <property type="protein sequence ID" value="SOC23849.1"/>
    <property type="molecule type" value="Genomic_DNA"/>
</dbReference>
<dbReference type="CDD" id="cd01171">
    <property type="entry name" value="YXKO-related"/>
    <property type="match status" value="1"/>
</dbReference>
<dbReference type="Proteomes" id="UP000219331">
    <property type="component" value="Unassembled WGS sequence"/>
</dbReference>
<protein>
    <recommendedName>
        <fullName evidence="19">Bifunctional NAD(P)H-hydrate repair enzyme</fullName>
    </recommendedName>
    <alternativeName>
        <fullName evidence="19">Nicotinamide nucleotide repair protein</fullName>
    </alternativeName>
    <domain>
        <recommendedName>
            <fullName evidence="19">ADP-dependent (S)-NAD(P)H-hydrate dehydratase</fullName>
            <ecNumber evidence="19">4.2.1.136</ecNumber>
        </recommendedName>
        <alternativeName>
            <fullName evidence="19">ADP-dependent NAD(P)HX dehydratase</fullName>
        </alternativeName>
    </domain>
    <domain>
        <recommendedName>
            <fullName evidence="19">NAD(P)H-hydrate epimerase</fullName>
            <ecNumber evidence="19">5.1.99.6</ecNumber>
        </recommendedName>
    </domain>
</protein>
<evidence type="ECO:0000256" key="5">
    <source>
        <dbReference type="ARBA" id="ARBA00022723"/>
    </source>
</evidence>
<keyword evidence="7 17" id="KW-0067">ATP-binding</keyword>
<keyword evidence="9 18" id="KW-0630">Potassium</keyword>
<dbReference type="GO" id="GO:0046496">
    <property type="term" value="P:nicotinamide nucleotide metabolic process"/>
    <property type="evidence" value="ECO:0007669"/>
    <property type="project" value="UniProtKB-UniRule"/>
</dbReference>
<keyword evidence="22" id="KW-0808">Transferase</keyword>
<evidence type="ECO:0000256" key="16">
    <source>
        <dbReference type="ARBA" id="ARBA00049209"/>
    </source>
</evidence>
<keyword evidence="12 17" id="KW-0456">Lyase</keyword>
<gene>
    <name evidence="18" type="primary">nnrE</name>
    <name evidence="17" type="synonym">nnrD</name>
    <name evidence="22" type="ORF">SAMN05421512_11385</name>
</gene>
<dbReference type="Pfam" id="PF01256">
    <property type="entry name" value="Carb_kinase"/>
    <property type="match status" value="1"/>
</dbReference>
<comment type="similarity">
    <text evidence="3 19">In the N-terminal section; belongs to the NnrE/AIBP family.</text>
</comment>
<dbReference type="NCBIfam" id="TIGR00197">
    <property type="entry name" value="yjeF_nterm"/>
    <property type="match status" value="1"/>
</dbReference>
<dbReference type="GO" id="GO:0016301">
    <property type="term" value="F:kinase activity"/>
    <property type="evidence" value="ECO:0007669"/>
    <property type="project" value="UniProtKB-KW"/>
</dbReference>
<dbReference type="NCBIfam" id="TIGR00196">
    <property type="entry name" value="yjeF_cterm"/>
    <property type="match status" value="1"/>
</dbReference>
<comment type="function">
    <text evidence="17">Catalyzes the dehydration of the S-form of NAD(P)HX at the expense of ADP, which is converted to AMP. Together with NAD(P)HX epimerase, which catalyzes the epimerization of the S- and R-forms, the enzyme allows the repair of both epimers of NAD(P)HX, a damaged form of NAD(P)H that is a result of enzymatic or heat-dependent hydration.</text>
</comment>
<keyword evidence="22" id="KW-0418">Kinase</keyword>
<comment type="function">
    <text evidence="14 19">Bifunctional enzyme that catalyzes the epimerization of the S- and R-forms of NAD(P)HX and the dehydration of the S-form of NAD(P)HX at the expense of ADP, which is converted to AMP. This allows the repair of both epimers of NAD(P)HX, a damaged form of NAD(P)H that is a result of enzymatic or heat-dependent hydration.</text>
</comment>
<feature type="binding site" evidence="17">
    <location>
        <begin position="420"/>
        <end position="424"/>
    </location>
    <ligand>
        <name>AMP</name>
        <dbReference type="ChEBI" id="CHEBI:456215"/>
    </ligand>
</feature>
<keyword evidence="11 18" id="KW-0413">Isomerase</keyword>
<evidence type="ECO:0000313" key="22">
    <source>
        <dbReference type="EMBL" id="SOC23849.1"/>
    </source>
</evidence>
<keyword evidence="5 18" id="KW-0479">Metal-binding</keyword>
<dbReference type="HAMAP" id="MF_01965">
    <property type="entry name" value="NADHX_dehydratase"/>
    <property type="match status" value="1"/>
</dbReference>
<feature type="binding site" evidence="18">
    <location>
        <position position="158"/>
    </location>
    <ligand>
        <name>(6S)-NADPHX</name>
        <dbReference type="ChEBI" id="CHEBI:64076"/>
    </ligand>
</feature>
<feature type="binding site" evidence="17">
    <location>
        <position position="449"/>
    </location>
    <ligand>
        <name>AMP</name>
        <dbReference type="ChEBI" id="CHEBI:456215"/>
    </ligand>
</feature>
<feature type="binding site" evidence="17">
    <location>
        <position position="385"/>
    </location>
    <ligand>
        <name>(6S)-NADPHX</name>
        <dbReference type="ChEBI" id="CHEBI:64076"/>
    </ligand>
</feature>
<dbReference type="EC" id="5.1.99.6" evidence="19"/>
<reference evidence="22 23" key="1">
    <citation type="submission" date="2017-08" db="EMBL/GenBank/DDBJ databases">
        <authorList>
            <person name="de Groot N.N."/>
        </authorList>
    </citation>
    <scope>NUCLEOTIDE SEQUENCE [LARGE SCALE GENOMIC DNA]</scope>
    <source>
        <strain evidence="22 23">USBA 352</strain>
    </source>
</reference>
<comment type="catalytic activity">
    <reaction evidence="1 18 19">
        <text>(6R)-NADHX = (6S)-NADHX</text>
        <dbReference type="Rhea" id="RHEA:32215"/>
        <dbReference type="ChEBI" id="CHEBI:64074"/>
        <dbReference type="ChEBI" id="CHEBI:64075"/>
        <dbReference type="EC" id="5.1.99.6"/>
    </reaction>
</comment>
<dbReference type="HAMAP" id="MF_01966">
    <property type="entry name" value="NADHX_epimerase"/>
    <property type="match status" value="1"/>
</dbReference>
<comment type="catalytic activity">
    <reaction evidence="15 17 19">
        <text>(6S)-NADHX + ADP = AMP + phosphate + NADH + H(+)</text>
        <dbReference type="Rhea" id="RHEA:32223"/>
        <dbReference type="ChEBI" id="CHEBI:15378"/>
        <dbReference type="ChEBI" id="CHEBI:43474"/>
        <dbReference type="ChEBI" id="CHEBI:57945"/>
        <dbReference type="ChEBI" id="CHEBI:64074"/>
        <dbReference type="ChEBI" id="CHEBI:456215"/>
        <dbReference type="ChEBI" id="CHEBI:456216"/>
        <dbReference type="EC" id="4.2.1.136"/>
    </reaction>
</comment>
<comment type="catalytic activity">
    <reaction evidence="2 18 19">
        <text>(6R)-NADPHX = (6S)-NADPHX</text>
        <dbReference type="Rhea" id="RHEA:32227"/>
        <dbReference type="ChEBI" id="CHEBI:64076"/>
        <dbReference type="ChEBI" id="CHEBI:64077"/>
        <dbReference type="EC" id="5.1.99.6"/>
    </reaction>
</comment>
<dbReference type="GO" id="GO:0046872">
    <property type="term" value="F:metal ion binding"/>
    <property type="evidence" value="ECO:0007669"/>
    <property type="project" value="UniProtKB-UniRule"/>
</dbReference>
<evidence type="ECO:0000256" key="18">
    <source>
        <dbReference type="HAMAP-Rule" id="MF_01966"/>
    </source>
</evidence>
<keyword evidence="23" id="KW-1185">Reference proteome</keyword>
<feature type="binding site" evidence="18">
    <location>
        <begin position="129"/>
        <end position="135"/>
    </location>
    <ligand>
        <name>(6S)-NADPHX</name>
        <dbReference type="ChEBI" id="CHEBI:64076"/>
    </ligand>
</feature>
<dbReference type="GO" id="GO:0110051">
    <property type="term" value="P:metabolite repair"/>
    <property type="evidence" value="ECO:0007669"/>
    <property type="project" value="TreeGrafter"/>
</dbReference>
<evidence type="ECO:0000256" key="2">
    <source>
        <dbReference type="ARBA" id="ARBA00000909"/>
    </source>
</evidence>
<evidence type="ECO:0000256" key="4">
    <source>
        <dbReference type="ARBA" id="ARBA00009524"/>
    </source>
</evidence>
<dbReference type="PROSITE" id="PS01050">
    <property type="entry name" value="YJEF_C_2"/>
    <property type="match status" value="1"/>
</dbReference>
<organism evidence="22 23">
    <name type="scientific">Stappia indica</name>
    <dbReference type="NCBI Taxonomy" id="538381"/>
    <lineage>
        <taxon>Bacteria</taxon>
        <taxon>Pseudomonadati</taxon>
        <taxon>Pseudomonadota</taxon>
        <taxon>Alphaproteobacteria</taxon>
        <taxon>Hyphomicrobiales</taxon>
        <taxon>Stappiaceae</taxon>
        <taxon>Stappia</taxon>
    </lineage>
</organism>
<feature type="domain" description="YjeF C-terminal" evidence="20">
    <location>
        <begin position="229"/>
        <end position="504"/>
    </location>
</feature>
<dbReference type="InterPro" id="IPR000631">
    <property type="entry name" value="CARKD"/>
</dbReference>
<comment type="similarity">
    <text evidence="4 19">In the C-terminal section; belongs to the NnrD/CARKD family.</text>
</comment>
<feature type="binding site" evidence="18">
    <location>
        <position position="58"/>
    </location>
    <ligand>
        <name>K(+)</name>
        <dbReference type="ChEBI" id="CHEBI:29103"/>
    </ligand>
</feature>
<evidence type="ECO:0000256" key="17">
    <source>
        <dbReference type="HAMAP-Rule" id="MF_01965"/>
    </source>
</evidence>
<dbReference type="PANTHER" id="PTHR12592:SF0">
    <property type="entry name" value="ATP-DEPENDENT (S)-NAD(P)H-HYDRATE DEHYDRATASE"/>
    <property type="match status" value="1"/>
</dbReference>
<evidence type="ECO:0000256" key="14">
    <source>
        <dbReference type="ARBA" id="ARBA00025153"/>
    </source>
</evidence>
<evidence type="ECO:0000256" key="7">
    <source>
        <dbReference type="ARBA" id="ARBA00022840"/>
    </source>
</evidence>
<evidence type="ECO:0000256" key="19">
    <source>
        <dbReference type="PIRNR" id="PIRNR017184"/>
    </source>
</evidence>
<comment type="subunit">
    <text evidence="17">Homotetramer.</text>
</comment>
<comment type="similarity">
    <text evidence="18">Belongs to the NnrE/AIBP family.</text>
</comment>
<feature type="binding site" evidence="17">
    <location>
        <position position="327"/>
    </location>
    <ligand>
        <name>(6S)-NADPHX</name>
        <dbReference type="ChEBI" id="CHEBI:64076"/>
    </ligand>
</feature>
<evidence type="ECO:0000256" key="15">
    <source>
        <dbReference type="ARBA" id="ARBA00048238"/>
    </source>
</evidence>
<keyword evidence="6 17" id="KW-0547">Nucleotide-binding</keyword>
<evidence type="ECO:0000256" key="8">
    <source>
        <dbReference type="ARBA" id="ARBA00022857"/>
    </source>
</evidence>
<dbReference type="InterPro" id="IPR004443">
    <property type="entry name" value="YjeF_N_dom"/>
</dbReference>
<dbReference type="SUPFAM" id="SSF64153">
    <property type="entry name" value="YjeF N-terminal domain-like"/>
    <property type="match status" value="1"/>
</dbReference>
<dbReference type="SUPFAM" id="SSF53613">
    <property type="entry name" value="Ribokinase-like"/>
    <property type="match status" value="1"/>
</dbReference>
<feature type="binding site" evidence="18">
    <location>
        <position position="125"/>
    </location>
    <ligand>
        <name>K(+)</name>
        <dbReference type="ChEBI" id="CHEBI:29103"/>
    </ligand>
</feature>
<sequence>MIELLTPAEMGRADALAIAGGVPGIDLMRRAGLAVADACSRMAGHSGQVLVLAGPGNNGGDGFVAAKVLRQRGYRVEVLLLGDPGRLSGDAALAFSEMQAARLTAGILSQDTLDRVPGQASVVIDALFGAGLSRPIEGVAGEAIDRVNGSGVPVLAVDLPSGVNGASGEAMGPAIRASRTVTFFRLKPGHLLLPGRQLAGRVEIADIGIPASALDEVHGSEAGKTWRNDPALWGPAFRPPCLDGHKYARGHAVVVSGPALSTGAARLAAGAALRAGAGLVTVATPPSAALVNASHLTAVMVRSFRGSGGLAEMLADRRLNAIALGPGAGVGDETRALALTCLAGERAVLLDADAITSFTAEVEALAGALSRRTGARAADVVLTPHDGEFARLFGESAVGASRLARARAGAQASGAVVVLKGADTVVAAPDGRAAVNDNAPAWLATAGSGDVLSGIVTGLLAQGLDGFDAACAGVWLHGRAGALAGPALTAEDLEPALRQALAEFFSRAG</sequence>
<evidence type="ECO:0000256" key="10">
    <source>
        <dbReference type="ARBA" id="ARBA00023027"/>
    </source>
</evidence>
<dbReference type="GO" id="GO:0005524">
    <property type="term" value="F:ATP binding"/>
    <property type="evidence" value="ECO:0007669"/>
    <property type="project" value="UniProtKB-UniRule"/>
</dbReference>
<keyword evidence="10 17" id="KW-0520">NAD</keyword>
<dbReference type="PIRSF" id="PIRSF017184">
    <property type="entry name" value="Nnr"/>
    <property type="match status" value="1"/>
</dbReference>
<evidence type="ECO:0000259" key="20">
    <source>
        <dbReference type="PROSITE" id="PS51383"/>
    </source>
</evidence>